<gene>
    <name evidence="10" type="primary">pulD_1</name>
    <name evidence="10" type="ORF">SAMEA3906486_03849</name>
</gene>
<evidence type="ECO:0000259" key="8">
    <source>
        <dbReference type="Pfam" id="PF00263"/>
    </source>
</evidence>
<keyword evidence="7" id="KW-0732">Signal</keyword>
<evidence type="ECO:0000256" key="2">
    <source>
        <dbReference type="ARBA" id="ARBA00023287"/>
    </source>
</evidence>
<evidence type="ECO:0000256" key="1">
    <source>
        <dbReference type="ARBA" id="ARBA00014124"/>
    </source>
</evidence>
<accession>A0A157SN82</accession>
<dbReference type="GO" id="GO:0015627">
    <property type="term" value="C:type II protein secretion system complex"/>
    <property type="evidence" value="ECO:0007669"/>
    <property type="project" value="TreeGrafter"/>
</dbReference>
<feature type="domain" description="Type II/III secretion system secretin-like" evidence="8">
    <location>
        <begin position="263"/>
        <end position="419"/>
    </location>
</feature>
<dbReference type="InterPro" id="IPR004845">
    <property type="entry name" value="T2SS_GspD_CS"/>
</dbReference>
<sequence length="481" mass="50621">MTSAPGRFLWRATLAALLAAPVSAQPRRPAPPRPIDAAAVAAAQAESVPTDIDLEIGESRVLAAPGAHRVAVGNGQVISAMAVDAREVVLFARQEGTSTVHIWTGHAAPVAYTVRVYAAGLRRMRIEVDKLLEGIPAARSTQIGGNIVIEGNDLSDDDRARIAALAERYPGVLDFTGQVGWDRMVLLDVQVVELPRSRLLEFGVRWDSSSQGGLQAGLAWDGGSAAASLTERPGQPPLAIPLPTGRAAGYFGVNALLAASLSALAQRGEAVLLAQPQLLARSGSTASFLAGGEVPYATTDSNGGSNTQFKPYGVSLRITPRIGRNGTIRSRIEVEASSIDASMSLPSGPALRTRRALTEFNVRSGQTLVLGGFLSRERSVERTGLPLLSDIPLLGNLFSTRRTQVRDTELAIFVTPSIVSHDYAGFDQTARQARQALRQAFPEPPQMGPLPAATPGRGWVGPDGAGSQWQAPGVSPSSGAY</sequence>
<dbReference type="Pfam" id="PF13629">
    <property type="entry name" value="T2SS-T3SS_pil_N"/>
    <property type="match status" value="1"/>
</dbReference>
<dbReference type="GO" id="GO:0009306">
    <property type="term" value="P:protein secretion"/>
    <property type="evidence" value="ECO:0007669"/>
    <property type="project" value="InterPro"/>
</dbReference>
<dbReference type="InterPro" id="IPR032789">
    <property type="entry name" value="T2SS-T3SS_pil_N"/>
</dbReference>
<evidence type="ECO:0000256" key="3">
    <source>
        <dbReference type="ARBA" id="ARBA00024678"/>
    </source>
</evidence>
<keyword evidence="11" id="KW-1185">Reference proteome</keyword>
<dbReference type="PRINTS" id="PR00811">
    <property type="entry name" value="BCTERIALGSPD"/>
</dbReference>
<evidence type="ECO:0000256" key="5">
    <source>
        <dbReference type="RuleBase" id="RU004003"/>
    </source>
</evidence>
<dbReference type="GO" id="GO:0030420">
    <property type="term" value="P:establishment of competence for transformation"/>
    <property type="evidence" value="ECO:0007669"/>
    <property type="project" value="UniProtKB-KW"/>
</dbReference>
<feature type="chain" id="PRO_5007616454" description="Type IV pilus biogenesis and competence protein PilQ" evidence="7">
    <location>
        <begin position="25"/>
        <end position="481"/>
    </location>
</feature>
<dbReference type="PROSITE" id="PS00875">
    <property type="entry name" value="T2SP_D"/>
    <property type="match status" value="1"/>
</dbReference>
<feature type="compositionally biased region" description="Polar residues" evidence="6">
    <location>
        <begin position="467"/>
        <end position="481"/>
    </location>
</feature>
<evidence type="ECO:0000256" key="4">
    <source>
        <dbReference type="ARBA" id="ARBA00025897"/>
    </source>
</evidence>
<dbReference type="PANTHER" id="PTHR30332">
    <property type="entry name" value="PROBABLE GENERAL SECRETION PATHWAY PROTEIN D"/>
    <property type="match status" value="1"/>
</dbReference>
<evidence type="ECO:0000259" key="9">
    <source>
        <dbReference type="Pfam" id="PF13629"/>
    </source>
</evidence>
<feature type="signal peptide" evidence="7">
    <location>
        <begin position="1"/>
        <end position="24"/>
    </location>
</feature>
<proteinExistence type="inferred from homology"/>
<protein>
    <recommendedName>
        <fullName evidence="1">Type IV pilus biogenesis and competence protein PilQ</fullName>
    </recommendedName>
</protein>
<dbReference type="OrthoDB" id="9775455at2"/>
<feature type="domain" description="Pilus formation protein N-terminal" evidence="9">
    <location>
        <begin position="50"/>
        <end position="116"/>
    </location>
</feature>
<feature type="region of interest" description="Disordered" evidence="6">
    <location>
        <begin position="441"/>
        <end position="481"/>
    </location>
</feature>
<name>A0A157SN82_9BORD</name>
<dbReference type="RefSeq" id="WP_082853149.1">
    <property type="nucleotide sequence ID" value="NZ_FKIF01000007.1"/>
</dbReference>
<evidence type="ECO:0000256" key="6">
    <source>
        <dbReference type="SAM" id="MobiDB-lite"/>
    </source>
</evidence>
<dbReference type="STRING" id="288768.SAMEA3906486_03849"/>
<evidence type="ECO:0000313" key="10">
    <source>
        <dbReference type="EMBL" id="SAI71949.1"/>
    </source>
</evidence>
<dbReference type="EMBL" id="FKIF01000007">
    <property type="protein sequence ID" value="SAI71949.1"/>
    <property type="molecule type" value="Genomic_DNA"/>
</dbReference>
<evidence type="ECO:0000313" key="11">
    <source>
        <dbReference type="Proteomes" id="UP000076848"/>
    </source>
</evidence>
<dbReference type="Proteomes" id="UP000076848">
    <property type="component" value="Unassembled WGS sequence"/>
</dbReference>
<reference evidence="10 11" key="1">
    <citation type="submission" date="2016-04" db="EMBL/GenBank/DDBJ databases">
        <authorList>
            <consortium name="Pathogen Informatics"/>
        </authorList>
    </citation>
    <scope>NUCLEOTIDE SEQUENCE [LARGE SCALE GENOMIC DNA]</scope>
    <source>
        <strain evidence="10 11">H050680373</strain>
    </source>
</reference>
<evidence type="ECO:0000256" key="7">
    <source>
        <dbReference type="SAM" id="SignalP"/>
    </source>
</evidence>
<organism evidence="10 11">
    <name type="scientific">Bordetella ansorpii</name>
    <dbReference type="NCBI Taxonomy" id="288768"/>
    <lineage>
        <taxon>Bacteria</taxon>
        <taxon>Pseudomonadati</taxon>
        <taxon>Pseudomonadota</taxon>
        <taxon>Betaproteobacteria</taxon>
        <taxon>Burkholderiales</taxon>
        <taxon>Alcaligenaceae</taxon>
        <taxon>Bordetella</taxon>
    </lineage>
</organism>
<comment type="subunit">
    <text evidence="4">Homododecamer. Tetramer of trimer.</text>
</comment>
<dbReference type="AlphaFoldDB" id="A0A157SN82"/>
<comment type="similarity">
    <text evidence="5">Belongs to the bacterial secretin family.</text>
</comment>
<dbReference type="InterPro" id="IPR001775">
    <property type="entry name" value="GspD/PilQ"/>
</dbReference>
<comment type="function">
    <text evidence="3">Required for type IV pilus biogenesis and competence. Could function as a pore for exit of the pilus but also as a channel for entry of heme and antimicrobial agents and uptake of transforming DNA.</text>
</comment>
<keyword evidence="2" id="KW-0178">Competence</keyword>
<dbReference type="InterPro" id="IPR050810">
    <property type="entry name" value="Bact_Secretion_Sys_Channel"/>
</dbReference>
<dbReference type="InterPro" id="IPR004846">
    <property type="entry name" value="T2SS/T3SS_dom"/>
</dbReference>
<dbReference type="PANTHER" id="PTHR30332:SF17">
    <property type="entry name" value="TYPE IV PILIATION SYSTEM PROTEIN DR_0774-RELATED"/>
    <property type="match status" value="1"/>
</dbReference>
<dbReference type="Pfam" id="PF00263">
    <property type="entry name" value="Secretin"/>
    <property type="match status" value="1"/>
</dbReference>